<keyword evidence="3" id="KW-0378">Hydrolase</keyword>
<dbReference type="PANTHER" id="PTHR43390:SF1">
    <property type="entry name" value="CHLOROPLAST PROCESSING PEPTIDASE"/>
    <property type="match status" value="1"/>
</dbReference>
<feature type="non-terminal residue" evidence="3">
    <location>
        <position position="144"/>
    </location>
</feature>
<evidence type="ECO:0000256" key="1">
    <source>
        <dbReference type="ARBA" id="ARBA00009370"/>
    </source>
</evidence>
<feature type="domain" description="Peptidase S26" evidence="2">
    <location>
        <begin position="56"/>
        <end position="138"/>
    </location>
</feature>
<dbReference type="InterPro" id="IPR019533">
    <property type="entry name" value="Peptidase_S26"/>
</dbReference>
<evidence type="ECO:0000259" key="2">
    <source>
        <dbReference type="Pfam" id="PF10502"/>
    </source>
</evidence>
<dbReference type="InterPro" id="IPR036286">
    <property type="entry name" value="LexA/Signal_pep-like_sf"/>
</dbReference>
<dbReference type="GO" id="GO:0006465">
    <property type="term" value="P:signal peptide processing"/>
    <property type="evidence" value="ECO:0007669"/>
    <property type="project" value="InterPro"/>
</dbReference>
<dbReference type="GO" id="GO:0004252">
    <property type="term" value="F:serine-type endopeptidase activity"/>
    <property type="evidence" value="ECO:0007669"/>
    <property type="project" value="InterPro"/>
</dbReference>
<dbReference type="Pfam" id="PF10502">
    <property type="entry name" value="Peptidase_S26"/>
    <property type="match status" value="1"/>
</dbReference>
<dbReference type="GO" id="GO:0016020">
    <property type="term" value="C:membrane"/>
    <property type="evidence" value="ECO:0007669"/>
    <property type="project" value="InterPro"/>
</dbReference>
<proteinExistence type="inferred from homology"/>
<sequence>MKKIIIFIFLLFTVNVSVNADIISKIKLAYDLATLDDPAYMAMMDYLERFCNNNECESFRLPDVSMAPTLVKNDVVLVNKTAYFKRKPQRGDVVAFKHPSEPTATYIFRVAGLPGEHIAYQKKILYINEKSGEKIFQTKYILEE</sequence>
<dbReference type="NCBIfam" id="TIGR02227">
    <property type="entry name" value="sigpep_I_bact"/>
    <property type="match status" value="1"/>
</dbReference>
<dbReference type="PANTHER" id="PTHR43390">
    <property type="entry name" value="SIGNAL PEPTIDASE I"/>
    <property type="match status" value="1"/>
</dbReference>
<dbReference type="CDD" id="cd06530">
    <property type="entry name" value="S26_SPase_I"/>
    <property type="match status" value="1"/>
</dbReference>
<dbReference type="EMBL" id="UOFJ01000112">
    <property type="protein sequence ID" value="VAW63598.1"/>
    <property type="molecule type" value="Genomic_DNA"/>
</dbReference>
<name>A0A3B0X5K0_9ZZZZ</name>
<evidence type="ECO:0000313" key="3">
    <source>
        <dbReference type="EMBL" id="VAW63598.1"/>
    </source>
</evidence>
<dbReference type="GO" id="GO:0009003">
    <property type="term" value="F:signal peptidase activity"/>
    <property type="evidence" value="ECO:0007669"/>
    <property type="project" value="UniProtKB-EC"/>
</dbReference>
<reference evidence="3" key="1">
    <citation type="submission" date="2018-06" db="EMBL/GenBank/DDBJ databases">
        <authorList>
            <person name="Zhirakovskaya E."/>
        </authorList>
    </citation>
    <scope>NUCLEOTIDE SEQUENCE</scope>
</reference>
<comment type="similarity">
    <text evidence="1">Belongs to the peptidase S26 family.</text>
</comment>
<protein>
    <submittedName>
        <fullName evidence="3">Signal peptidase I</fullName>
        <ecNumber evidence="3">3.4.21.89</ecNumber>
    </submittedName>
</protein>
<dbReference type="EC" id="3.4.21.89" evidence="3"/>
<gene>
    <name evidence="3" type="ORF">MNBD_GAMMA10-2797</name>
</gene>
<accession>A0A3B0X5K0</accession>
<dbReference type="InterPro" id="IPR000223">
    <property type="entry name" value="Pept_S26A_signal_pept_1"/>
</dbReference>
<organism evidence="3">
    <name type="scientific">hydrothermal vent metagenome</name>
    <dbReference type="NCBI Taxonomy" id="652676"/>
    <lineage>
        <taxon>unclassified sequences</taxon>
        <taxon>metagenomes</taxon>
        <taxon>ecological metagenomes</taxon>
    </lineage>
</organism>
<dbReference type="Gene3D" id="2.10.109.10">
    <property type="entry name" value="Umud Fragment, subunit A"/>
    <property type="match status" value="1"/>
</dbReference>
<dbReference type="AlphaFoldDB" id="A0A3B0X5K0"/>
<dbReference type="SUPFAM" id="SSF51306">
    <property type="entry name" value="LexA/Signal peptidase"/>
    <property type="match status" value="1"/>
</dbReference>